<keyword evidence="7" id="KW-1185">Reference proteome</keyword>
<dbReference type="Gene3D" id="3.40.50.300">
    <property type="entry name" value="P-loop containing nucleotide triphosphate hydrolases"/>
    <property type="match status" value="1"/>
</dbReference>
<name>A0A0E0P4V3_ORYRU</name>
<dbReference type="EnsemblPlants" id="ORUFI04G01660.1">
    <property type="protein sequence ID" value="ORUFI04G01660.1"/>
    <property type="gene ID" value="ORUFI04G01660"/>
</dbReference>
<evidence type="ECO:0000256" key="3">
    <source>
        <dbReference type="SAM" id="MobiDB-lite"/>
    </source>
</evidence>
<evidence type="ECO:0000256" key="1">
    <source>
        <dbReference type="ARBA" id="ARBA00022741"/>
    </source>
</evidence>
<dbReference type="InterPro" id="IPR001401">
    <property type="entry name" value="Dynamin_GTPase"/>
</dbReference>
<dbReference type="SMART" id="SM00053">
    <property type="entry name" value="DYNc"/>
    <property type="match status" value="1"/>
</dbReference>
<dbReference type="Pfam" id="PF02212">
    <property type="entry name" value="GED"/>
    <property type="match status" value="1"/>
</dbReference>
<dbReference type="eggNOG" id="KOG0446">
    <property type="taxonomic scope" value="Eukaryota"/>
</dbReference>
<dbReference type="GO" id="GO:0016020">
    <property type="term" value="C:membrane"/>
    <property type="evidence" value="ECO:0007669"/>
    <property type="project" value="TreeGrafter"/>
</dbReference>
<accession>A0A0E0P4V3</accession>
<sequence>MHLRIDEEAAAGAEQEEMEEEDVKGGIARSAMAASYNDQIRPLLDAVDRLRQLNVSQEGIQLPTIVVVGDQSSGKSSVLESLAGISLPRGQGICTRVPLVMRLQDAGDDDEPALRLEYSGGRVVATSEAEVADAINAATAEIAGCGKGISNAPITLVVRKKGVPDLTLVDLPGITRVPVKGQPEDIYDQIAGIIKAYIAPRESIILNVLSATVDFPTCESIRMSQQVDRTGNRTLAVVTKSDKAPEGLLEKVTVDDVGIGLRYVCVRNRIGDETYKEAREAEARLFAEHPLLSRIDKSMVGVPTLARRLTQIQASIIARSLPDIVKQINDKLSRSSDELGQMPPEPCTVADAVREFFHIVKQVRASLEKVLVRGEFDEYPNDRHHHGTARLAEMLEGFASRLPAAAATDGEPFLMEEMRVLKETKGINLPNFMPRSALHVLLNRKVESIAHVPHDLVRQVWDYVEDLVLKELQRHSRSYPQVQPSCRRAVQSLMDKARERSARYVNELIDMEMVELAMQAFDLKARLATYWNSVVLRVIDGSALHVLYSIKHLAEKDLEDELAAQVMGNNMDGVERMLVPTPAAAAKRDCLRKSIKLLQESKEVVANIMDRLTRQAPTMSDNYYST</sequence>
<dbReference type="AlphaFoldDB" id="A0A0E0P4V3"/>
<evidence type="ECO:0000256" key="2">
    <source>
        <dbReference type="ARBA" id="ARBA00023134"/>
    </source>
</evidence>
<dbReference type="InterPro" id="IPR000375">
    <property type="entry name" value="Dynamin_stalk"/>
</dbReference>
<dbReference type="PRINTS" id="PR00195">
    <property type="entry name" value="DYNAMIN"/>
</dbReference>
<reference evidence="6" key="2">
    <citation type="submission" date="2015-06" db="UniProtKB">
        <authorList>
            <consortium name="EnsemblPlants"/>
        </authorList>
    </citation>
    <scope>IDENTIFICATION</scope>
</reference>
<evidence type="ECO:0000259" key="5">
    <source>
        <dbReference type="PROSITE" id="PS51718"/>
    </source>
</evidence>
<reference evidence="7" key="1">
    <citation type="submission" date="2013-06" db="EMBL/GenBank/DDBJ databases">
        <authorList>
            <person name="Zhao Q."/>
        </authorList>
    </citation>
    <scope>NUCLEOTIDE SEQUENCE</scope>
    <source>
        <strain evidence="7">cv. W1943</strain>
    </source>
</reference>
<dbReference type="SUPFAM" id="SSF52540">
    <property type="entry name" value="P-loop containing nucleoside triphosphate hydrolases"/>
    <property type="match status" value="1"/>
</dbReference>
<dbReference type="PANTHER" id="PTHR11566">
    <property type="entry name" value="DYNAMIN"/>
    <property type="match status" value="1"/>
</dbReference>
<feature type="domain" description="GED" evidence="4">
    <location>
        <begin position="520"/>
        <end position="613"/>
    </location>
</feature>
<dbReference type="CDD" id="cd08771">
    <property type="entry name" value="DLP_1"/>
    <property type="match status" value="1"/>
</dbReference>
<dbReference type="GO" id="GO:0003924">
    <property type="term" value="F:GTPase activity"/>
    <property type="evidence" value="ECO:0007669"/>
    <property type="project" value="InterPro"/>
</dbReference>
<evidence type="ECO:0000313" key="6">
    <source>
        <dbReference type="EnsemblPlants" id="ORUFI04G01660.1"/>
    </source>
</evidence>
<dbReference type="GO" id="GO:0008017">
    <property type="term" value="F:microtubule binding"/>
    <property type="evidence" value="ECO:0007669"/>
    <property type="project" value="TreeGrafter"/>
</dbReference>
<evidence type="ECO:0000313" key="7">
    <source>
        <dbReference type="Proteomes" id="UP000008022"/>
    </source>
</evidence>
<proteinExistence type="predicted"/>
<dbReference type="GO" id="GO:0005737">
    <property type="term" value="C:cytoplasm"/>
    <property type="evidence" value="ECO:0007669"/>
    <property type="project" value="UniProtKB-ARBA"/>
</dbReference>
<dbReference type="Pfam" id="PF01031">
    <property type="entry name" value="Dynamin_M"/>
    <property type="match status" value="1"/>
</dbReference>
<dbReference type="InterPro" id="IPR020850">
    <property type="entry name" value="GED_dom"/>
</dbReference>
<organism evidence="6 7">
    <name type="scientific">Oryza rufipogon</name>
    <name type="common">Brownbeard rice</name>
    <name type="synonym">Asian wild rice</name>
    <dbReference type="NCBI Taxonomy" id="4529"/>
    <lineage>
        <taxon>Eukaryota</taxon>
        <taxon>Viridiplantae</taxon>
        <taxon>Streptophyta</taxon>
        <taxon>Embryophyta</taxon>
        <taxon>Tracheophyta</taxon>
        <taxon>Spermatophyta</taxon>
        <taxon>Magnoliopsida</taxon>
        <taxon>Liliopsida</taxon>
        <taxon>Poales</taxon>
        <taxon>Poaceae</taxon>
        <taxon>BOP clade</taxon>
        <taxon>Oryzoideae</taxon>
        <taxon>Oryzeae</taxon>
        <taxon>Oryzinae</taxon>
        <taxon>Oryza</taxon>
    </lineage>
</organism>
<dbReference type="PROSITE" id="PS51718">
    <property type="entry name" value="G_DYNAMIN_2"/>
    <property type="match status" value="1"/>
</dbReference>
<feature type="domain" description="Dynamin-type G" evidence="5">
    <location>
        <begin position="59"/>
        <end position="322"/>
    </location>
</feature>
<dbReference type="GO" id="GO:0005525">
    <property type="term" value="F:GTP binding"/>
    <property type="evidence" value="ECO:0007669"/>
    <property type="project" value="UniProtKB-KW"/>
</dbReference>
<evidence type="ECO:0008006" key="8">
    <source>
        <dbReference type="Google" id="ProtNLM"/>
    </source>
</evidence>
<evidence type="ECO:0000259" key="4">
    <source>
        <dbReference type="PROSITE" id="PS51388"/>
    </source>
</evidence>
<dbReference type="GO" id="GO:0005874">
    <property type="term" value="C:microtubule"/>
    <property type="evidence" value="ECO:0007669"/>
    <property type="project" value="TreeGrafter"/>
</dbReference>
<dbReference type="STRING" id="4529.A0A0E0P4V3"/>
<dbReference type="PROSITE" id="PS51388">
    <property type="entry name" value="GED"/>
    <property type="match status" value="1"/>
</dbReference>
<keyword evidence="1" id="KW-0547">Nucleotide-binding</keyword>
<dbReference type="PANTHER" id="PTHR11566:SF173">
    <property type="entry name" value="DYNAMIN-RELATED PROTEIN 4C"/>
    <property type="match status" value="1"/>
</dbReference>
<dbReference type="Pfam" id="PF00350">
    <property type="entry name" value="Dynamin_N"/>
    <property type="match status" value="1"/>
</dbReference>
<dbReference type="InterPro" id="IPR003130">
    <property type="entry name" value="GED"/>
</dbReference>
<feature type="region of interest" description="Disordered" evidence="3">
    <location>
        <begin position="1"/>
        <end position="25"/>
    </location>
</feature>
<dbReference type="FunFam" id="3.40.50.300:FF:001237">
    <property type="entry name" value="Dynamin-related protein 4C"/>
    <property type="match status" value="1"/>
</dbReference>
<protein>
    <recommendedName>
        <fullName evidence="8">Dynamin-type G domain-containing protein</fullName>
    </recommendedName>
</protein>
<dbReference type="Gene3D" id="1.20.120.1240">
    <property type="entry name" value="Dynamin, middle domain"/>
    <property type="match status" value="1"/>
</dbReference>
<dbReference type="Proteomes" id="UP000008022">
    <property type="component" value="Unassembled WGS sequence"/>
</dbReference>
<keyword evidence="2" id="KW-0342">GTP-binding</keyword>
<dbReference type="InterPro" id="IPR030381">
    <property type="entry name" value="G_DYNAMIN_dom"/>
</dbReference>
<dbReference type="InterPro" id="IPR022812">
    <property type="entry name" value="Dynamin"/>
</dbReference>
<dbReference type="InterPro" id="IPR045063">
    <property type="entry name" value="Dynamin_N"/>
</dbReference>
<dbReference type="HOGENOM" id="CLU_008964_8_3_1"/>
<dbReference type="InterPro" id="IPR027417">
    <property type="entry name" value="P-loop_NTPase"/>
</dbReference>
<dbReference type="OMA" id="MTEILEM"/>
<dbReference type="Gramene" id="ORUFI04G01660.1">
    <property type="protein sequence ID" value="ORUFI04G01660.1"/>
    <property type="gene ID" value="ORUFI04G01660"/>
</dbReference>